<gene>
    <name evidence="2" type="ORF">BU14_0165s0004</name>
</gene>
<accession>A0A1X6P8B7</accession>
<protein>
    <submittedName>
        <fullName evidence="2">Uncharacterized protein</fullName>
    </submittedName>
</protein>
<evidence type="ECO:0000256" key="1">
    <source>
        <dbReference type="SAM" id="MobiDB-lite"/>
    </source>
</evidence>
<keyword evidence="3" id="KW-1185">Reference proteome</keyword>
<organism evidence="2 3">
    <name type="scientific">Porphyra umbilicalis</name>
    <name type="common">Purple laver</name>
    <name type="synonym">Red alga</name>
    <dbReference type="NCBI Taxonomy" id="2786"/>
    <lineage>
        <taxon>Eukaryota</taxon>
        <taxon>Rhodophyta</taxon>
        <taxon>Bangiophyceae</taxon>
        <taxon>Bangiales</taxon>
        <taxon>Bangiaceae</taxon>
        <taxon>Porphyra</taxon>
    </lineage>
</organism>
<dbReference type="EMBL" id="KV918848">
    <property type="protein sequence ID" value="OSX77010.1"/>
    <property type="molecule type" value="Genomic_DNA"/>
</dbReference>
<sequence>MRAMQCRPSALLSFFFAKHSKPSVEVSATPHGELSHTWVASQTCTHQPMIGESLPHPKRQSLATLPNAHQRWGTNHSNKCSSSNVLMPITPRGRITPGQSRCRTNGAAMPPCVPAIFASPRCHSHTQPPATIWQPAAARTPCLRPADAESYRKPPQQHNR</sequence>
<reference evidence="2 3" key="1">
    <citation type="submission" date="2017-03" db="EMBL/GenBank/DDBJ databases">
        <title>WGS assembly of Porphyra umbilicalis.</title>
        <authorList>
            <person name="Brawley S.H."/>
            <person name="Blouin N.A."/>
            <person name="Ficko-Blean E."/>
            <person name="Wheeler G.L."/>
            <person name="Lohr M."/>
            <person name="Goodson H.V."/>
            <person name="Jenkins J.W."/>
            <person name="Blaby-Haas C.E."/>
            <person name="Helliwell K.E."/>
            <person name="Chan C."/>
            <person name="Marriage T."/>
            <person name="Bhattacharya D."/>
            <person name="Klein A.S."/>
            <person name="Badis Y."/>
            <person name="Brodie J."/>
            <person name="Cao Y."/>
            <person name="Collen J."/>
            <person name="Dittami S.M."/>
            <person name="Gachon C.M."/>
            <person name="Green B.R."/>
            <person name="Karpowicz S."/>
            <person name="Kim J.W."/>
            <person name="Kudahl U."/>
            <person name="Lin S."/>
            <person name="Michel G."/>
            <person name="Mittag M."/>
            <person name="Olson B.J."/>
            <person name="Pangilinan J."/>
            <person name="Peng Y."/>
            <person name="Qiu H."/>
            <person name="Shu S."/>
            <person name="Singer J.T."/>
            <person name="Smith A.G."/>
            <person name="Sprecher B.N."/>
            <person name="Wagner V."/>
            <person name="Wang W."/>
            <person name="Wang Z.-Y."/>
            <person name="Yan J."/>
            <person name="Yarish C."/>
            <person name="Zoeuner-Riek S."/>
            <person name="Zhuang Y."/>
            <person name="Zou Y."/>
            <person name="Lindquist E.A."/>
            <person name="Grimwood J."/>
            <person name="Barry K."/>
            <person name="Rokhsar D.S."/>
            <person name="Schmutz J."/>
            <person name="Stiller J.W."/>
            <person name="Grossman A.R."/>
            <person name="Prochnik S.E."/>
        </authorList>
    </citation>
    <scope>NUCLEOTIDE SEQUENCE [LARGE SCALE GENOMIC DNA]</scope>
    <source>
        <strain evidence="2">4086291</strain>
    </source>
</reference>
<feature type="region of interest" description="Disordered" evidence="1">
    <location>
        <begin position="70"/>
        <end position="94"/>
    </location>
</feature>
<dbReference type="Proteomes" id="UP000218209">
    <property type="component" value="Unassembled WGS sequence"/>
</dbReference>
<evidence type="ECO:0000313" key="2">
    <source>
        <dbReference type="EMBL" id="OSX77010.1"/>
    </source>
</evidence>
<dbReference type="AlphaFoldDB" id="A0A1X6P8B7"/>
<feature type="compositionally biased region" description="Polar residues" evidence="1">
    <location>
        <begin position="72"/>
        <end position="85"/>
    </location>
</feature>
<name>A0A1X6P8B7_PORUM</name>
<evidence type="ECO:0000313" key="3">
    <source>
        <dbReference type="Proteomes" id="UP000218209"/>
    </source>
</evidence>
<proteinExistence type="predicted"/>